<sequence>MRGFNMPRKHQEVRRWVREEKFLFGCLLETRVQQDKYGVCLADALPRWASMANYEYNQLGRIWFCWSDKVVATRLHISSQVITYTIQIPETGEQFICSAVYVSNCEVERRS</sequence>
<accession>A0A3P6AQD7</accession>
<protein>
    <submittedName>
        <fullName evidence="1">Uncharacterized protein</fullName>
    </submittedName>
</protein>
<dbReference type="InterPro" id="IPR036691">
    <property type="entry name" value="Endo/exonu/phosph_ase_sf"/>
</dbReference>
<evidence type="ECO:0000313" key="1">
    <source>
        <dbReference type="EMBL" id="VDC96116.1"/>
    </source>
</evidence>
<reference evidence="1" key="1">
    <citation type="submission" date="2018-11" db="EMBL/GenBank/DDBJ databases">
        <authorList>
            <consortium name="Genoscope - CEA"/>
            <person name="William W."/>
        </authorList>
    </citation>
    <scope>NUCLEOTIDE SEQUENCE</scope>
</reference>
<dbReference type="Gene3D" id="3.60.10.10">
    <property type="entry name" value="Endonuclease/exonuclease/phosphatase"/>
    <property type="match status" value="1"/>
</dbReference>
<gene>
    <name evidence="1" type="ORF">BRAA07T28356Z</name>
</gene>
<name>A0A3P6AQD7_BRACM</name>
<proteinExistence type="predicted"/>
<dbReference type="EMBL" id="LR031574">
    <property type="protein sequence ID" value="VDC96116.1"/>
    <property type="molecule type" value="Genomic_DNA"/>
</dbReference>
<organism evidence="1">
    <name type="scientific">Brassica campestris</name>
    <name type="common">Field mustard</name>
    <dbReference type="NCBI Taxonomy" id="3711"/>
    <lineage>
        <taxon>Eukaryota</taxon>
        <taxon>Viridiplantae</taxon>
        <taxon>Streptophyta</taxon>
        <taxon>Embryophyta</taxon>
        <taxon>Tracheophyta</taxon>
        <taxon>Spermatophyta</taxon>
        <taxon>Magnoliopsida</taxon>
        <taxon>eudicotyledons</taxon>
        <taxon>Gunneridae</taxon>
        <taxon>Pentapetalae</taxon>
        <taxon>rosids</taxon>
        <taxon>malvids</taxon>
        <taxon>Brassicales</taxon>
        <taxon>Brassicaceae</taxon>
        <taxon>Brassiceae</taxon>
        <taxon>Brassica</taxon>
    </lineage>
</organism>
<dbReference type="AlphaFoldDB" id="A0A3P6AQD7"/>